<sequence>MLKVRQRNERPGGLYGGQGLCRVVEVAREGLSAGERDQAALVRLEAYVRETVLPRTRPNSMQWRRALEALGEAGGLCTARTVDSDGDYVVCTREAGHYDPADVPPFKGGEPGGWHKAGAAIWNDLGAACTPHMAV</sequence>
<accession>A0A1K2FCA9</accession>
<dbReference type="OrthoDB" id="4123157at2"/>
<dbReference type="AlphaFoldDB" id="A0A1K2FCA9"/>
<dbReference type="EMBL" id="FPJO01000072">
    <property type="protein sequence ID" value="SFY45387.1"/>
    <property type="molecule type" value="Genomic_DNA"/>
</dbReference>
<organism evidence="1 2">
    <name type="scientific">Streptomyces atratus</name>
    <dbReference type="NCBI Taxonomy" id="1893"/>
    <lineage>
        <taxon>Bacteria</taxon>
        <taxon>Bacillati</taxon>
        <taxon>Actinomycetota</taxon>
        <taxon>Actinomycetes</taxon>
        <taxon>Kitasatosporales</taxon>
        <taxon>Streptomycetaceae</taxon>
        <taxon>Streptomyces</taxon>
    </lineage>
</organism>
<evidence type="ECO:0000313" key="1">
    <source>
        <dbReference type="EMBL" id="SFY45387.1"/>
    </source>
</evidence>
<dbReference type="STRING" id="1893.SAMN02787144_10725"/>
<dbReference type="RefSeq" id="WP_072489776.1">
    <property type="nucleotide sequence ID" value="NZ_FPJO01000072.1"/>
</dbReference>
<evidence type="ECO:0000313" key="2">
    <source>
        <dbReference type="Proteomes" id="UP000181909"/>
    </source>
</evidence>
<reference evidence="1 2" key="1">
    <citation type="submission" date="2016-11" db="EMBL/GenBank/DDBJ databases">
        <authorList>
            <person name="Jaros S."/>
            <person name="Januszkiewicz K."/>
            <person name="Wedrychowicz H."/>
        </authorList>
    </citation>
    <scope>NUCLEOTIDE SEQUENCE [LARGE SCALE GENOMIC DNA]</scope>
    <source>
        <strain evidence="1 2">OK807</strain>
    </source>
</reference>
<gene>
    <name evidence="1" type="ORF">SAMN02787144_10725</name>
</gene>
<protein>
    <submittedName>
        <fullName evidence="1">Uncharacterized protein</fullName>
    </submittedName>
</protein>
<dbReference type="Proteomes" id="UP000181909">
    <property type="component" value="Unassembled WGS sequence"/>
</dbReference>
<proteinExistence type="predicted"/>
<name>A0A1K2FCA9_STRAR</name>